<dbReference type="EMBL" id="KY448244">
    <property type="protein sequence ID" value="AQT28780.1"/>
    <property type="molecule type" value="Genomic_DNA"/>
</dbReference>
<evidence type="ECO:0000313" key="3">
    <source>
        <dbReference type="Proteomes" id="UP000221250"/>
    </source>
</evidence>
<evidence type="ECO:0000313" key="2">
    <source>
        <dbReference type="EMBL" id="AQT28780.1"/>
    </source>
</evidence>
<name>A0A1S6L3M6_9CAUD</name>
<evidence type="ECO:0000256" key="1">
    <source>
        <dbReference type="SAM" id="MobiDB-lite"/>
    </source>
</evidence>
<keyword evidence="3" id="KW-1185">Reference proteome</keyword>
<reference evidence="2 3" key="1">
    <citation type="submission" date="2017-01" db="EMBL/GenBank/DDBJ databases">
        <authorList>
            <person name="Mah S.A."/>
            <person name="Swanson W.J."/>
            <person name="Moy G.W."/>
            <person name="Vacquier V.D."/>
        </authorList>
    </citation>
    <scope>NUCLEOTIDE SEQUENCE [LARGE SCALE GENOMIC DNA]</scope>
</reference>
<proteinExistence type="predicted"/>
<organism evidence="2 3">
    <name type="scientific">Erwinia phage vB_EamM_Yoloswag</name>
    <dbReference type="NCBI Taxonomy" id="1958956"/>
    <lineage>
        <taxon>Viruses</taxon>
        <taxon>Duplodnaviria</taxon>
        <taxon>Heunggongvirae</taxon>
        <taxon>Uroviricota</taxon>
        <taxon>Caudoviricetes</taxon>
        <taxon>Yoloswagvirus</taxon>
        <taxon>Yoloswagvirus yoloswag</taxon>
    </lineage>
</organism>
<sequence length="237" mass="27223">MPTLRKPRPADKFSQARAAKNSPERQEAAKKKVPRGPKSAGPRRNTVQVERAATIRDEDRVVNLVLFILRGWKQAKADSEASAAQGIIKVSRREIELALRDLKNTRFTKIPTLINDVLVYNEIVNEFGQWVYVEHDSPDWMFILTPDRETLVTRCRIRRNKETDDLTQLISSEVLLKDWSEEEVEIDVSEEGEEYQSWTLSQLQNFAKAEGYMGIKDEGWNDRSALIARIINKGAIK</sequence>
<gene>
    <name evidence="2" type="ORF">YOLOSWAG_311</name>
</gene>
<dbReference type="Proteomes" id="UP000221250">
    <property type="component" value="Segment"/>
</dbReference>
<protein>
    <submittedName>
        <fullName evidence="2">Uncharacterized protein</fullName>
    </submittedName>
</protein>
<accession>A0A1S6L3M6</accession>
<feature type="region of interest" description="Disordered" evidence="1">
    <location>
        <begin position="1"/>
        <end position="48"/>
    </location>
</feature>